<dbReference type="CDD" id="cd00093">
    <property type="entry name" value="HTH_XRE"/>
    <property type="match status" value="1"/>
</dbReference>
<dbReference type="GO" id="GO:0003677">
    <property type="term" value="F:DNA binding"/>
    <property type="evidence" value="ECO:0007669"/>
    <property type="project" value="InterPro"/>
</dbReference>
<dbReference type="PROSITE" id="PS50943">
    <property type="entry name" value="HTH_CROC1"/>
    <property type="match status" value="1"/>
</dbReference>
<protein>
    <submittedName>
        <fullName evidence="2">Helix-turn-helix protein</fullName>
    </submittedName>
</protein>
<evidence type="ECO:0000313" key="2">
    <source>
        <dbReference type="EMBL" id="QEH35192.1"/>
    </source>
</evidence>
<name>A0A5B9W3M6_9BACT</name>
<sequence length="157" mass="17002">MAARSRFALRGKSQDSYLDLVRAFPLAAIRSEGHFAEAQEVMDGLLARGGMGPGEAMYLDALSDLVATYEDLRHAIEPASDADMLRHLMEAKGITQAELARASGIPRSSISEMLSGKKPFTRPVIRRLAAYFRIDASILAANFGNPPQSDGRGPSPR</sequence>
<dbReference type="EMBL" id="CP042997">
    <property type="protein sequence ID" value="QEH35192.1"/>
    <property type="molecule type" value="Genomic_DNA"/>
</dbReference>
<dbReference type="OrthoDB" id="282415at2"/>
<evidence type="ECO:0000259" key="1">
    <source>
        <dbReference type="PROSITE" id="PS50943"/>
    </source>
</evidence>
<evidence type="ECO:0000313" key="3">
    <source>
        <dbReference type="Proteomes" id="UP000324233"/>
    </source>
</evidence>
<dbReference type="Proteomes" id="UP000324233">
    <property type="component" value="Chromosome"/>
</dbReference>
<dbReference type="SMART" id="SM00530">
    <property type="entry name" value="HTH_XRE"/>
    <property type="match status" value="1"/>
</dbReference>
<dbReference type="Pfam" id="PF13560">
    <property type="entry name" value="HTH_31"/>
    <property type="match status" value="1"/>
</dbReference>
<dbReference type="SUPFAM" id="SSF47413">
    <property type="entry name" value="lambda repressor-like DNA-binding domains"/>
    <property type="match status" value="1"/>
</dbReference>
<dbReference type="InterPro" id="IPR010982">
    <property type="entry name" value="Lambda_DNA-bd_dom_sf"/>
</dbReference>
<proteinExistence type="predicted"/>
<dbReference type="RefSeq" id="WP_148595021.1">
    <property type="nucleotide sequence ID" value="NZ_CP042997.1"/>
</dbReference>
<reference evidence="2 3" key="1">
    <citation type="submission" date="2019-08" db="EMBL/GenBank/DDBJ databases">
        <title>Deep-cultivation of Planctomycetes and their phenomic and genomic characterization uncovers novel biology.</title>
        <authorList>
            <person name="Wiegand S."/>
            <person name="Jogler M."/>
            <person name="Boedeker C."/>
            <person name="Pinto D."/>
            <person name="Vollmers J."/>
            <person name="Rivas-Marin E."/>
            <person name="Kohn T."/>
            <person name="Peeters S.H."/>
            <person name="Heuer A."/>
            <person name="Rast P."/>
            <person name="Oberbeckmann S."/>
            <person name="Bunk B."/>
            <person name="Jeske O."/>
            <person name="Meyerdierks A."/>
            <person name="Storesund J.E."/>
            <person name="Kallscheuer N."/>
            <person name="Luecker S."/>
            <person name="Lage O.M."/>
            <person name="Pohl T."/>
            <person name="Merkel B.J."/>
            <person name="Hornburger P."/>
            <person name="Mueller R.-W."/>
            <person name="Bruemmer F."/>
            <person name="Labrenz M."/>
            <person name="Spormann A.M."/>
            <person name="Op den Camp H."/>
            <person name="Overmann J."/>
            <person name="Amann R."/>
            <person name="Jetten M.S.M."/>
            <person name="Mascher T."/>
            <person name="Medema M.H."/>
            <person name="Devos D.P."/>
            <person name="Kaster A.-K."/>
            <person name="Ovreas L."/>
            <person name="Rohde M."/>
            <person name="Galperin M.Y."/>
            <person name="Jogler C."/>
        </authorList>
    </citation>
    <scope>NUCLEOTIDE SEQUENCE [LARGE SCALE GENOMIC DNA]</scope>
    <source>
        <strain evidence="2 3">OJF2</strain>
    </source>
</reference>
<feature type="domain" description="HTH cro/C1-type" evidence="1">
    <location>
        <begin position="85"/>
        <end position="139"/>
    </location>
</feature>
<accession>A0A5B9W3M6</accession>
<organism evidence="2 3">
    <name type="scientific">Aquisphaera giovannonii</name>
    <dbReference type="NCBI Taxonomy" id="406548"/>
    <lineage>
        <taxon>Bacteria</taxon>
        <taxon>Pseudomonadati</taxon>
        <taxon>Planctomycetota</taxon>
        <taxon>Planctomycetia</taxon>
        <taxon>Isosphaerales</taxon>
        <taxon>Isosphaeraceae</taxon>
        <taxon>Aquisphaera</taxon>
    </lineage>
</organism>
<gene>
    <name evidence="2" type="ORF">OJF2_37390</name>
</gene>
<keyword evidence="3" id="KW-1185">Reference proteome</keyword>
<dbReference type="Gene3D" id="1.10.260.40">
    <property type="entry name" value="lambda repressor-like DNA-binding domains"/>
    <property type="match status" value="1"/>
</dbReference>
<dbReference type="KEGG" id="agv:OJF2_37390"/>
<dbReference type="InterPro" id="IPR001387">
    <property type="entry name" value="Cro/C1-type_HTH"/>
</dbReference>
<dbReference type="AlphaFoldDB" id="A0A5B9W3M6"/>